<proteinExistence type="predicted"/>
<dbReference type="EMBL" id="LNFO01005727">
    <property type="protein sequence ID" value="KUF76744.1"/>
    <property type="molecule type" value="Genomic_DNA"/>
</dbReference>
<organism evidence="1 2">
    <name type="scientific">Phytophthora nicotianae</name>
    <name type="common">Potato buckeye rot agent</name>
    <name type="synonym">Phytophthora parasitica</name>
    <dbReference type="NCBI Taxonomy" id="4792"/>
    <lineage>
        <taxon>Eukaryota</taxon>
        <taxon>Sar</taxon>
        <taxon>Stramenopiles</taxon>
        <taxon>Oomycota</taxon>
        <taxon>Peronosporomycetes</taxon>
        <taxon>Peronosporales</taxon>
        <taxon>Peronosporaceae</taxon>
        <taxon>Phytophthora</taxon>
    </lineage>
</organism>
<dbReference type="OrthoDB" id="126325at2759"/>
<sequence>MATPAQDLNSGSVLQLPATTDASIQHPGERSDPLCKFGNARFVVDCSDIELARDLRLLRLDISIQIDDSSKQDYGLVYSRNENISEDEFSSQKNARERCKEFAIKSGFQIFVKQTSVKGNNSGNAKYQCKKLNGVQFFDRETPLDNLECPFFINVYGKNGVWKLTKANFAHNHAKDVGFTRTPCVEGAIPRPSTAIRNTTQDIQHLTTLVMRDLLPMHARSTASLDGRSIREFLKSRSFTISSSAISRMKMDIDDRLR</sequence>
<gene>
    <name evidence="1" type="ORF">AM587_10003559</name>
</gene>
<name>A0A0W8BY35_PHYNI</name>
<protein>
    <submittedName>
        <fullName evidence="1">Uncharacterized protein</fullName>
    </submittedName>
</protein>
<accession>A0A0W8BY35</accession>
<dbReference type="AlphaFoldDB" id="A0A0W8BY35"/>
<dbReference type="STRING" id="4790.A0A0W8BY35"/>
<evidence type="ECO:0000313" key="2">
    <source>
        <dbReference type="Proteomes" id="UP000052943"/>
    </source>
</evidence>
<reference evidence="1 2" key="1">
    <citation type="submission" date="2015-11" db="EMBL/GenBank/DDBJ databases">
        <title>Genomes and virulence difference between two physiological races of Phytophthora nicotianae.</title>
        <authorList>
            <person name="Liu H."/>
            <person name="Ma X."/>
            <person name="Yu H."/>
            <person name="Fang D."/>
            <person name="Li Y."/>
            <person name="Wang X."/>
            <person name="Wang W."/>
            <person name="Dong Y."/>
            <person name="Xiao B."/>
        </authorList>
    </citation>
    <scope>NUCLEOTIDE SEQUENCE [LARGE SCALE GENOMIC DNA]</scope>
    <source>
        <strain evidence="2">race 0</strain>
    </source>
</reference>
<evidence type="ECO:0000313" key="1">
    <source>
        <dbReference type="EMBL" id="KUF76744.1"/>
    </source>
</evidence>
<comment type="caution">
    <text evidence="1">The sequence shown here is derived from an EMBL/GenBank/DDBJ whole genome shotgun (WGS) entry which is preliminary data.</text>
</comment>
<dbReference type="Proteomes" id="UP000052943">
    <property type="component" value="Unassembled WGS sequence"/>
</dbReference>